<feature type="domain" description="Zn(2)-C6 fungal-type" evidence="2">
    <location>
        <begin position="315"/>
        <end position="348"/>
    </location>
</feature>
<dbReference type="HOGENOM" id="CLU_650802_0_0_1"/>
<feature type="region of interest" description="Disordered" evidence="1">
    <location>
        <begin position="1"/>
        <end position="32"/>
    </location>
</feature>
<dbReference type="CDD" id="cd00067">
    <property type="entry name" value="GAL4"/>
    <property type="match status" value="1"/>
</dbReference>
<dbReference type="OrthoDB" id="39175at2759"/>
<dbReference type="Proteomes" id="UP000007431">
    <property type="component" value="Unassembled WGS sequence"/>
</dbReference>
<dbReference type="Gene3D" id="4.10.240.10">
    <property type="entry name" value="Zn(2)-C6 fungal-type DNA-binding domain"/>
    <property type="match status" value="1"/>
</dbReference>
<reference evidence="3 4" key="1">
    <citation type="journal article" date="2010" name="Nat. Biotechnol.">
        <title>Genome sequence of the model mushroom Schizophyllum commune.</title>
        <authorList>
            <person name="Ohm R.A."/>
            <person name="de Jong J.F."/>
            <person name="Lugones L.G."/>
            <person name="Aerts A."/>
            <person name="Kothe E."/>
            <person name="Stajich J.E."/>
            <person name="de Vries R.P."/>
            <person name="Record E."/>
            <person name="Levasseur A."/>
            <person name="Baker S.E."/>
            <person name="Bartholomew K.A."/>
            <person name="Coutinho P.M."/>
            <person name="Erdmann S."/>
            <person name="Fowler T.J."/>
            <person name="Gathman A.C."/>
            <person name="Lombard V."/>
            <person name="Henrissat B."/>
            <person name="Knabe N."/>
            <person name="Kuees U."/>
            <person name="Lilly W.W."/>
            <person name="Lindquist E."/>
            <person name="Lucas S."/>
            <person name="Magnuson J.K."/>
            <person name="Piumi F."/>
            <person name="Raudaskoski M."/>
            <person name="Salamov A."/>
            <person name="Schmutz J."/>
            <person name="Schwarze F.W.M.R."/>
            <person name="vanKuyk P.A."/>
            <person name="Horton J.S."/>
            <person name="Grigoriev I.V."/>
            <person name="Woesten H.A.B."/>
        </authorList>
    </citation>
    <scope>NUCLEOTIDE SEQUENCE [LARGE SCALE GENOMIC DNA]</scope>
    <source>
        <strain evidence="4">H4-8 / FGSC 9210</strain>
    </source>
</reference>
<dbReference type="PROSITE" id="PS50048">
    <property type="entry name" value="ZN2_CY6_FUNGAL_2"/>
    <property type="match status" value="1"/>
</dbReference>
<name>D8QBJ8_SCHCM</name>
<accession>D8QBJ8</accession>
<feature type="region of interest" description="Disordered" evidence="1">
    <location>
        <begin position="350"/>
        <end position="422"/>
    </location>
</feature>
<dbReference type="AlphaFoldDB" id="D8QBJ8"/>
<evidence type="ECO:0000313" key="3">
    <source>
        <dbReference type="EMBL" id="EFI94767.1"/>
    </source>
</evidence>
<feature type="compositionally biased region" description="Low complexity" evidence="1">
    <location>
        <begin position="210"/>
        <end position="222"/>
    </location>
</feature>
<dbReference type="RefSeq" id="XP_003029670.1">
    <property type="nucleotide sequence ID" value="XM_003029624.1"/>
</dbReference>
<proteinExistence type="predicted"/>
<evidence type="ECO:0000256" key="1">
    <source>
        <dbReference type="SAM" id="MobiDB-lite"/>
    </source>
</evidence>
<gene>
    <name evidence="3" type="ORF">SCHCODRAFT_257926</name>
</gene>
<dbReference type="GO" id="GO:0000981">
    <property type="term" value="F:DNA-binding transcription factor activity, RNA polymerase II-specific"/>
    <property type="evidence" value="ECO:0007669"/>
    <property type="project" value="InterPro"/>
</dbReference>
<dbReference type="Pfam" id="PF00172">
    <property type="entry name" value="Zn_clus"/>
    <property type="match status" value="1"/>
</dbReference>
<dbReference type="EMBL" id="GL377309">
    <property type="protein sequence ID" value="EFI94767.1"/>
    <property type="molecule type" value="Genomic_DNA"/>
</dbReference>
<organism evidence="4">
    <name type="scientific">Schizophyllum commune (strain H4-8 / FGSC 9210)</name>
    <name type="common">Split gill fungus</name>
    <dbReference type="NCBI Taxonomy" id="578458"/>
    <lineage>
        <taxon>Eukaryota</taxon>
        <taxon>Fungi</taxon>
        <taxon>Dikarya</taxon>
        <taxon>Basidiomycota</taxon>
        <taxon>Agaricomycotina</taxon>
        <taxon>Agaricomycetes</taxon>
        <taxon>Agaricomycetidae</taxon>
        <taxon>Agaricales</taxon>
        <taxon>Schizophyllaceae</taxon>
        <taxon>Schizophyllum</taxon>
    </lineage>
</organism>
<dbReference type="InParanoid" id="D8QBJ8"/>
<dbReference type="InterPro" id="IPR036864">
    <property type="entry name" value="Zn2-C6_fun-type_DNA-bd_sf"/>
</dbReference>
<evidence type="ECO:0000313" key="4">
    <source>
        <dbReference type="Proteomes" id="UP000007431"/>
    </source>
</evidence>
<evidence type="ECO:0000259" key="2">
    <source>
        <dbReference type="PROSITE" id="PS50048"/>
    </source>
</evidence>
<feature type="compositionally biased region" description="Basic residues" evidence="1">
    <location>
        <begin position="282"/>
        <end position="295"/>
    </location>
</feature>
<dbReference type="KEGG" id="scm:SCHCO_02633839"/>
<keyword evidence="4" id="KW-1185">Reference proteome</keyword>
<dbReference type="InterPro" id="IPR001138">
    <property type="entry name" value="Zn2Cys6_DnaBD"/>
</dbReference>
<feature type="compositionally biased region" description="Low complexity" evidence="1">
    <location>
        <begin position="410"/>
        <end position="422"/>
    </location>
</feature>
<dbReference type="PROSITE" id="PS00463">
    <property type="entry name" value="ZN2_CY6_FUNGAL_1"/>
    <property type="match status" value="1"/>
</dbReference>
<dbReference type="OMA" id="WTKARRM"/>
<feature type="region of interest" description="Disordered" evidence="1">
    <location>
        <begin position="196"/>
        <end position="310"/>
    </location>
</feature>
<sequence>MPPSLIPTAATPRTRNWQEMEHYPGGSQDDLDDEYEASKREMDAQFYQTFPGARVHLERLGIIKPGMIEPMKPSQYQQYLEELQITARVHAPLPSSPVSLFDTIYGFSHSSLEEDASYGSAASGCFAHNGEAEQTSSGYQPASQFGECQTTSYGQVDYSLSDWYPNAASDDQSVSPAVAADYPHPVPQDVLTSPQAYVEYPPAPPPITPTSPTFATTPIPTDHAPHATHPPPSAPAIDTAHEVPTVSVSSPPHYQPSPPRSYEDLTPSPAREAEAAAAAVARGRRHHTMQNRRGRVALPPLEKPAASSAEKPPLACLFCRGRKIACGAPAAGSNTCNQCARRGLTCVYPTENRRGTRTRQPTRRSPQPRGRKRDAPPPAPGVEGMQIYEPDSMWPSRDEKDEGEDDDDMAGAGALSSSGREA</sequence>
<dbReference type="eggNOG" id="ENOG502RSE3">
    <property type="taxonomic scope" value="Eukaryota"/>
</dbReference>
<dbReference type="GeneID" id="9592226"/>
<dbReference type="GO" id="GO:0008270">
    <property type="term" value="F:zinc ion binding"/>
    <property type="evidence" value="ECO:0007669"/>
    <property type="project" value="InterPro"/>
</dbReference>
<dbReference type="SMART" id="SM00066">
    <property type="entry name" value="GAL4"/>
    <property type="match status" value="1"/>
</dbReference>
<protein>
    <submittedName>
        <fullName evidence="3">Expressed protein</fullName>
    </submittedName>
</protein>
<dbReference type="VEuPathDB" id="FungiDB:SCHCODRAFT_02633839"/>
<dbReference type="SUPFAM" id="SSF57701">
    <property type="entry name" value="Zn2/Cys6 DNA-binding domain"/>
    <property type="match status" value="1"/>
</dbReference>